<dbReference type="PANTHER" id="PTHR12736:SF22">
    <property type="entry name" value="LANC-LIKE PROTEIN GCL2"/>
    <property type="match status" value="1"/>
</dbReference>
<keyword evidence="1" id="KW-0862">Zinc</keyword>
<feature type="binding site" evidence="1">
    <location>
        <position position="239"/>
    </location>
    <ligand>
        <name>Zn(2+)</name>
        <dbReference type="ChEBI" id="CHEBI:29105"/>
    </ligand>
</feature>
<dbReference type="Gene3D" id="1.50.10.10">
    <property type="match status" value="2"/>
</dbReference>
<evidence type="ECO:0008006" key="4">
    <source>
        <dbReference type="Google" id="ProtNLM"/>
    </source>
</evidence>
<dbReference type="GO" id="GO:0031179">
    <property type="term" value="P:peptide modification"/>
    <property type="evidence" value="ECO:0007669"/>
    <property type="project" value="InterPro"/>
</dbReference>
<evidence type="ECO:0000256" key="1">
    <source>
        <dbReference type="PIRSR" id="PIRSR607822-1"/>
    </source>
</evidence>
<dbReference type="SMART" id="SM01260">
    <property type="entry name" value="LANC_like"/>
    <property type="match status" value="1"/>
</dbReference>
<dbReference type="InterPro" id="IPR012341">
    <property type="entry name" value="6hp_glycosidase-like_sf"/>
</dbReference>
<dbReference type="PRINTS" id="PR01950">
    <property type="entry name" value="LANCSUPER"/>
</dbReference>
<dbReference type="InterPro" id="IPR007822">
    <property type="entry name" value="LANC-like"/>
</dbReference>
<dbReference type="SUPFAM" id="SSF158745">
    <property type="entry name" value="LanC-like"/>
    <property type="match status" value="1"/>
</dbReference>
<dbReference type="Pfam" id="PF05147">
    <property type="entry name" value="LANC_like"/>
    <property type="match status" value="3"/>
</dbReference>
<dbReference type="GO" id="GO:0005975">
    <property type="term" value="P:carbohydrate metabolic process"/>
    <property type="evidence" value="ECO:0007669"/>
    <property type="project" value="InterPro"/>
</dbReference>
<dbReference type="Proteomes" id="UP000264353">
    <property type="component" value="Chromosome A7"/>
</dbReference>
<evidence type="ECO:0000313" key="2">
    <source>
        <dbReference type="EMBL" id="RID52559.1"/>
    </source>
</evidence>
<name>A0A397YGH7_BRACM</name>
<protein>
    <recommendedName>
        <fullName evidence="4">LanC-like protein GCL2</fullName>
    </recommendedName>
</protein>
<dbReference type="GO" id="GO:0046872">
    <property type="term" value="F:metal ion binding"/>
    <property type="evidence" value="ECO:0007669"/>
    <property type="project" value="UniProtKB-KW"/>
</dbReference>
<organism evidence="2 3">
    <name type="scientific">Brassica campestris</name>
    <name type="common">Field mustard</name>
    <dbReference type="NCBI Taxonomy" id="3711"/>
    <lineage>
        <taxon>Eukaryota</taxon>
        <taxon>Viridiplantae</taxon>
        <taxon>Streptophyta</taxon>
        <taxon>Embryophyta</taxon>
        <taxon>Tracheophyta</taxon>
        <taxon>Spermatophyta</taxon>
        <taxon>Magnoliopsida</taxon>
        <taxon>eudicotyledons</taxon>
        <taxon>Gunneridae</taxon>
        <taxon>Pentapetalae</taxon>
        <taxon>rosids</taxon>
        <taxon>malvids</taxon>
        <taxon>Brassicales</taxon>
        <taxon>Brassicaceae</taxon>
        <taxon>Brassiceae</taxon>
        <taxon>Brassica</taxon>
    </lineage>
</organism>
<evidence type="ECO:0000313" key="3">
    <source>
        <dbReference type="Proteomes" id="UP000264353"/>
    </source>
</evidence>
<gene>
    <name evidence="2" type="ORF">BRARA_G00014</name>
</gene>
<proteinExistence type="predicted"/>
<dbReference type="EMBL" id="CM010634">
    <property type="protein sequence ID" value="RID52559.1"/>
    <property type="molecule type" value="Genomic_DNA"/>
</dbReference>
<reference evidence="2 3" key="1">
    <citation type="submission" date="2018-06" db="EMBL/GenBank/DDBJ databases">
        <title>WGS assembly of Brassica rapa FPsc.</title>
        <authorList>
            <person name="Bowman J."/>
            <person name="Kohchi T."/>
            <person name="Yamato K."/>
            <person name="Jenkins J."/>
            <person name="Shu S."/>
            <person name="Ishizaki K."/>
            <person name="Yamaoka S."/>
            <person name="Nishihama R."/>
            <person name="Nakamura Y."/>
            <person name="Berger F."/>
            <person name="Adam C."/>
            <person name="Aki S."/>
            <person name="Althoff F."/>
            <person name="Araki T."/>
            <person name="Arteaga-Vazquez M."/>
            <person name="Balasubrmanian S."/>
            <person name="Bauer D."/>
            <person name="Boehm C."/>
            <person name="Briginshaw L."/>
            <person name="Caballero-Perez J."/>
            <person name="Catarino B."/>
            <person name="Chen F."/>
            <person name="Chiyoda S."/>
            <person name="Chovatia M."/>
            <person name="Davies K."/>
            <person name="Delmans M."/>
            <person name="Demura T."/>
            <person name="Dierschke T."/>
            <person name="Dolan L."/>
            <person name="Dorantes-Acosta A."/>
            <person name="Eklund D."/>
            <person name="Florent S."/>
            <person name="Flores-Sandoval E."/>
            <person name="Fujiyama A."/>
            <person name="Fukuzawa H."/>
            <person name="Galik B."/>
            <person name="Grimanelli D."/>
            <person name="Grimwood J."/>
            <person name="Grossniklaus U."/>
            <person name="Hamada T."/>
            <person name="Haseloff J."/>
            <person name="Hetherington A."/>
            <person name="Higo A."/>
            <person name="Hirakawa Y."/>
            <person name="Hundley H."/>
            <person name="Ikeda Y."/>
            <person name="Inoue K."/>
            <person name="Inoue S."/>
            <person name="Ishida S."/>
            <person name="Jia Q."/>
            <person name="Kakita M."/>
            <person name="Kanazawa T."/>
            <person name="Kawai Y."/>
            <person name="Kawashima T."/>
            <person name="Kennedy M."/>
            <person name="Kinose K."/>
            <person name="Kinoshita T."/>
            <person name="Kohara Y."/>
            <person name="Koide E."/>
            <person name="Komatsu K."/>
            <person name="Kopischke S."/>
            <person name="Kubo M."/>
            <person name="Kyozuka J."/>
            <person name="Lagercrantz U."/>
            <person name="Lin S."/>
            <person name="Lindquist E."/>
            <person name="Lipzen A."/>
            <person name="Lu C."/>
            <person name="Luna E."/>
            <person name="Martienssen R."/>
            <person name="Minamino N."/>
            <person name="Mizutani M."/>
            <person name="Mizutani M."/>
            <person name="Mochizuki N."/>
            <person name="Monte I."/>
            <person name="Mosher R."/>
            <person name="Nagasaki H."/>
            <person name="Nakagami H."/>
            <person name="Naramoto S."/>
            <person name="Nishitani K."/>
            <person name="Ohtani M."/>
            <person name="Okamoto T."/>
            <person name="Okumura M."/>
            <person name="Phillips J."/>
            <person name="Pollak B."/>
            <person name="Reinders A."/>
            <person name="Roevekamp M."/>
            <person name="Sano R."/>
            <person name="Sawa S."/>
            <person name="Schmid M."/>
            <person name="Shirakawa M."/>
            <person name="Solano R."/>
            <person name="Spunde A."/>
            <person name="Suetsugu N."/>
            <person name="Sugano S."/>
            <person name="Sugiyama A."/>
            <person name="Sun R."/>
            <person name="Suzuki Y."/>
            <person name="Takenaka M."/>
            <person name="Takezawa D."/>
            <person name="Tomogane H."/>
            <person name="Tsuzuki M."/>
            <person name="Ueda T."/>
            <person name="Umeda M."/>
            <person name="Ward J."/>
            <person name="Watanabe Y."/>
            <person name="Yazaki K."/>
            <person name="Yokoyama R."/>
            <person name="Yoshitake Y."/>
            <person name="Yotsui I."/>
            <person name="Zachgo S."/>
            <person name="Schmutz J."/>
        </authorList>
    </citation>
    <scope>NUCLEOTIDE SEQUENCE [LARGE SCALE GENOMIC DNA]</scope>
    <source>
        <strain evidence="3">cv. B-3</strain>
    </source>
</reference>
<dbReference type="PANTHER" id="PTHR12736">
    <property type="entry name" value="LANC-LIKE PROTEIN"/>
    <property type="match status" value="1"/>
</dbReference>
<feature type="binding site" evidence="1">
    <location>
        <position position="240"/>
    </location>
    <ligand>
        <name>Zn(2+)</name>
        <dbReference type="ChEBI" id="CHEBI:29105"/>
    </ligand>
</feature>
<sequence length="307" mass="34561">MTDRFFDNLMPDLSQSVAEEGDSLMNLLAMPYSFLSQNLQRSALGLKETVVMETWGFTGQLVQDFPLYSGTLGAAFLLFRAYQVTANPNDLSLFLQILKACLIRLSSYIANELLYGIVGYLWACLFVNKYVGAETLSSTTIHQVTEEIIKESRSMTKNEKSPLMFEWYGQRYWGTAHGLAGIMHVLMDVQLKPDEAEDVKGTLKYLINNRFLGREFLEAGEAAAEVVWNRGLLKRVGICHGISGNAYVFLSFYRATGRNEYLHRAKAFASFLLDRGHKLLSKGEMHGGDSPYSLFEGVRWKDGLSLP</sequence>
<dbReference type="CDD" id="cd04794">
    <property type="entry name" value="euk_LANCL"/>
    <property type="match status" value="1"/>
</dbReference>
<keyword evidence="1" id="KW-0479">Metal-binding</keyword>
<accession>A0A397YGH7</accession>
<dbReference type="AlphaFoldDB" id="A0A397YGH7"/>